<dbReference type="EMBL" id="JACVEL010000006">
    <property type="protein sequence ID" value="MBC9812797.1"/>
    <property type="molecule type" value="Genomic_DNA"/>
</dbReference>
<keyword evidence="2" id="KW-1185">Reference proteome</keyword>
<accession>A0A8J6P6H3</accession>
<dbReference type="Proteomes" id="UP000652681">
    <property type="component" value="Unassembled WGS sequence"/>
</dbReference>
<reference evidence="1" key="1">
    <citation type="submission" date="2020-09" db="EMBL/GenBank/DDBJ databases">
        <title>Taishania pollutisoli gen. nov., sp. nov., Isolated from Tetrabromobisphenol A-Contaminated Soil.</title>
        <authorList>
            <person name="Chen Q."/>
        </authorList>
    </citation>
    <scope>NUCLEOTIDE SEQUENCE</scope>
    <source>
        <strain evidence="1">CZZ-1</strain>
    </source>
</reference>
<gene>
    <name evidence="1" type="ORF">H9Y05_09975</name>
</gene>
<sequence length="371" mass="43943">MKQLPITTAEELKQAIVHFEEHADYVSGYQEKIAEKLLWKAQELKNIDLEFEVRAMLISYYNNRHKDDQMLATFPWLLQRCDEDRERFNYKYILRLYRLIITIGQQYSAIPKTRVIELFDDFERRYREMGVGEKMISHYKFYLYSEMGEIERAEKEYAVWQAASYAVFFPCKKCDEVFLDAYLAAEGRYEELLELLQPVLDGRITCHGNELFGLHQAMLACMMLGRWEEATMYEVRSRKHLDPDVGYLYAFSSHLLYYGITGAFEKGRILFEKQLPHARESVPDLPRLKFFTASQEFFSRLHRSGRTFVHLKLPGFTAVQAGENGYEVDALVSYCRDEMNRLTEALDRRNENDYYRKQTASLVERYATTEK</sequence>
<name>A0A8J6P6H3_9FLAO</name>
<comment type="caution">
    <text evidence="1">The sequence shown here is derived from an EMBL/GenBank/DDBJ whole genome shotgun (WGS) entry which is preliminary data.</text>
</comment>
<evidence type="ECO:0000313" key="2">
    <source>
        <dbReference type="Proteomes" id="UP000652681"/>
    </source>
</evidence>
<proteinExistence type="predicted"/>
<protein>
    <submittedName>
        <fullName evidence="1">Uncharacterized protein</fullName>
    </submittedName>
</protein>
<evidence type="ECO:0000313" key="1">
    <source>
        <dbReference type="EMBL" id="MBC9812797.1"/>
    </source>
</evidence>
<organism evidence="1 2">
    <name type="scientific">Taishania pollutisoli</name>
    <dbReference type="NCBI Taxonomy" id="2766479"/>
    <lineage>
        <taxon>Bacteria</taxon>
        <taxon>Pseudomonadati</taxon>
        <taxon>Bacteroidota</taxon>
        <taxon>Flavobacteriia</taxon>
        <taxon>Flavobacteriales</taxon>
        <taxon>Crocinitomicaceae</taxon>
        <taxon>Taishania</taxon>
    </lineage>
</organism>
<dbReference type="AlphaFoldDB" id="A0A8J6P6H3"/>
<dbReference type="RefSeq" id="WP_216714196.1">
    <property type="nucleotide sequence ID" value="NZ_JACVEL010000006.1"/>
</dbReference>